<sequence length="531" mass="60052">MDARKLHLAPRRVEGRPSSFPLQALGNDGGGLSKPLLLFRDINYSVFYYVSFSEVDAAVWWIMLLMAGRRKRKLCKLKSTEEVHERPMPILTGKLVEQVDERRTRIQSKLGSLEEVVQRNTKDMPTKKRSCRRMVKRKDCSKDETPIAPIGSSAVGTRKSLRKSSVDKIQKSPPTISNEKKSKKHNEASTITPAAKHLREETPIAPIGSSAVVTRKSLRKSFVDKISPPPPVVPTEKVSRKPNKASTSPILRSNTPPLESLEKSQKAPKKSNSNPAISKRKSHRSQSLEVENLENITIGDGNLVVGKEEPKEVVTPIKESTERNTRGPTKLKTLAIDIDNRFEVKFNSRGPLVREFVPVTIRDWRKVAKELKDILWNYVTTNDSANKEVPSRVDVWTKAHKKKNGESVNSDAAKTFEFVEEHKKYTTVSSSTTNVNEDILSKVLGPEKSSCVRAYGRRVAQTKLTIGSMKDGRVTNEKMIHMEYIIQLEDRYKELKERMSHMDQLIHSLMKNQTVEQSNNHVPADKPQINE</sequence>
<feature type="region of interest" description="Disordered" evidence="2">
    <location>
        <begin position="223"/>
        <end position="292"/>
    </location>
</feature>
<keyword evidence="4" id="KW-1185">Reference proteome</keyword>
<comment type="caution">
    <text evidence="3">The sequence shown here is derived from an EMBL/GenBank/DDBJ whole genome shotgun (WGS) entry which is preliminary data.</text>
</comment>
<organism evidence="3 4">
    <name type="scientific">Cannabis sativa</name>
    <name type="common">Hemp</name>
    <name type="synonym">Marijuana</name>
    <dbReference type="NCBI Taxonomy" id="3483"/>
    <lineage>
        <taxon>Eukaryota</taxon>
        <taxon>Viridiplantae</taxon>
        <taxon>Streptophyta</taxon>
        <taxon>Embryophyta</taxon>
        <taxon>Tracheophyta</taxon>
        <taxon>Spermatophyta</taxon>
        <taxon>Magnoliopsida</taxon>
        <taxon>eudicotyledons</taxon>
        <taxon>Gunneridae</taxon>
        <taxon>Pentapetalae</taxon>
        <taxon>rosids</taxon>
        <taxon>fabids</taxon>
        <taxon>Rosales</taxon>
        <taxon>Cannabaceae</taxon>
        <taxon>Cannabis</taxon>
    </lineage>
</organism>
<keyword evidence="1" id="KW-0175">Coiled coil</keyword>
<feature type="compositionally biased region" description="Polar residues" evidence="2">
    <location>
        <begin position="244"/>
        <end position="257"/>
    </location>
</feature>
<dbReference type="AlphaFoldDB" id="A0A7J6DM50"/>
<dbReference type="Proteomes" id="UP000583929">
    <property type="component" value="Unassembled WGS sequence"/>
</dbReference>
<evidence type="ECO:0000313" key="3">
    <source>
        <dbReference type="EMBL" id="KAF4347187.1"/>
    </source>
</evidence>
<evidence type="ECO:0000256" key="2">
    <source>
        <dbReference type="SAM" id="MobiDB-lite"/>
    </source>
</evidence>
<evidence type="ECO:0000313" key="4">
    <source>
        <dbReference type="Proteomes" id="UP000583929"/>
    </source>
</evidence>
<dbReference type="InterPro" id="IPR004252">
    <property type="entry name" value="Probable_transposase_24"/>
</dbReference>
<gene>
    <name evidence="3" type="ORF">G4B88_029886</name>
</gene>
<dbReference type="Pfam" id="PF03004">
    <property type="entry name" value="Transposase_24"/>
    <property type="match status" value="1"/>
</dbReference>
<proteinExistence type="predicted"/>
<feature type="coiled-coil region" evidence="1">
    <location>
        <begin position="485"/>
        <end position="512"/>
    </location>
</feature>
<reference evidence="3 4" key="1">
    <citation type="journal article" date="2020" name="bioRxiv">
        <title>Sequence and annotation of 42 cannabis genomes reveals extensive copy number variation in cannabinoid synthesis and pathogen resistance genes.</title>
        <authorList>
            <person name="Mckernan K.J."/>
            <person name="Helbert Y."/>
            <person name="Kane L.T."/>
            <person name="Ebling H."/>
            <person name="Zhang L."/>
            <person name="Liu B."/>
            <person name="Eaton Z."/>
            <person name="Mclaughlin S."/>
            <person name="Kingan S."/>
            <person name="Baybayan P."/>
            <person name="Concepcion G."/>
            <person name="Jordan M."/>
            <person name="Riva A."/>
            <person name="Barbazuk W."/>
            <person name="Harkins T."/>
        </authorList>
    </citation>
    <scope>NUCLEOTIDE SEQUENCE [LARGE SCALE GENOMIC DNA]</scope>
    <source>
        <strain evidence="4">cv. Jamaican Lion 4</strain>
        <tissue evidence="3">Leaf</tissue>
    </source>
</reference>
<feature type="region of interest" description="Disordered" evidence="2">
    <location>
        <begin position="138"/>
        <end position="203"/>
    </location>
</feature>
<protein>
    <submittedName>
        <fullName evidence="3">Uncharacterized protein</fullName>
    </submittedName>
</protein>
<dbReference type="EMBL" id="JAATIQ010000846">
    <property type="protein sequence ID" value="KAF4347187.1"/>
    <property type="molecule type" value="Genomic_DNA"/>
</dbReference>
<evidence type="ECO:0000256" key="1">
    <source>
        <dbReference type="SAM" id="Coils"/>
    </source>
</evidence>
<name>A0A7J6DM50_CANSA</name>
<accession>A0A7J6DM50</accession>